<dbReference type="Proteomes" id="UP000663193">
    <property type="component" value="Chromosome 2"/>
</dbReference>
<keyword evidence="2" id="KW-1185">Reference proteome</keyword>
<dbReference type="VEuPathDB" id="FungiDB:JI435_403020"/>
<reference evidence="2" key="1">
    <citation type="journal article" date="2021" name="BMC Genomics">
        <title>Chromosome-level genome assembly and manually-curated proteome of model necrotroph Parastagonospora nodorum Sn15 reveals a genome-wide trove of candidate effector homologs, and redundancy of virulence-related functions within an accessory chromosome.</title>
        <authorList>
            <person name="Bertazzoni S."/>
            <person name="Jones D.A.B."/>
            <person name="Phan H.T."/>
            <person name="Tan K.-C."/>
            <person name="Hane J.K."/>
        </authorList>
    </citation>
    <scope>NUCLEOTIDE SEQUENCE [LARGE SCALE GENOMIC DNA]</scope>
    <source>
        <strain evidence="2">SN15 / ATCC MYA-4574 / FGSC 10173)</strain>
    </source>
</reference>
<accession>A0A7U2HXZ9</accession>
<evidence type="ECO:0000313" key="2">
    <source>
        <dbReference type="Proteomes" id="UP000663193"/>
    </source>
</evidence>
<gene>
    <name evidence="1" type="ORF">JI435_403020</name>
</gene>
<evidence type="ECO:0000313" key="1">
    <source>
        <dbReference type="EMBL" id="QRC92821.1"/>
    </source>
</evidence>
<protein>
    <submittedName>
        <fullName evidence="1">Uncharacterized protein</fullName>
    </submittedName>
</protein>
<name>A0A7U2HXZ9_PHANO</name>
<sequence length="51" mass="5474">MDTERNSGAEYSSLPFDRFVVVGSVGLLRALGTTSRPMERACQKVAGNDSP</sequence>
<dbReference type="EMBL" id="CP069024">
    <property type="protein sequence ID" value="QRC92821.1"/>
    <property type="molecule type" value="Genomic_DNA"/>
</dbReference>
<organism evidence="1 2">
    <name type="scientific">Phaeosphaeria nodorum (strain SN15 / ATCC MYA-4574 / FGSC 10173)</name>
    <name type="common">Glume blotch fungus</name>
    <name type="synonym">Parastagonospora nodorum</name>
    <dbReference type="NCBI Taxonomy" id="321614"/>
    <lineage>
        <taxon>Eukaryota</taxon>
        <taxon>Fungi</taxon>
        <taxon>Dikarya</taxon>
        <taxon>Ascomycota</taxon>
        <taxon>Pezizomycotina</taxon>
        <taxon>Dothideomycetes</taxon>
        <taxon>Pleosporomycetidae</taxon>
        <taxon>Pleosporales</taxon>
        <taxon>Pleosporineae</taxon>
        <taxon>Phaeosphaeriaceae</taxon>
        <taxon>Parastagonospora</taxon>
    </lineage>
</organism>
<dbReference type="AlphaFoldDB" id="A0A7U2HXZ9"/>
<proteinExistence type="predicted"/>